<evidence type="ECO:0000313" key="1">
    <source>
        <dbReference type="EMBL" id="SBW83040.1"/>
    </source>
</evidence>
<reference evidence="2" key="1">
    <citation type="submission" date="2016-07" db="EMBL/GenBank/DDBJ databases">
        <authorList>
            <person name="Florea S."/>
            <person name="Webb J.S."/>
            <person name="Jaromczyk J."/>
            <person name="Schardl C.L."/>
        </authorList>
    </citation>
    <scope>NUCLEOTIDE SEQUENCE [LARGE SCALE GENOMIC DNA]</scope>
    <source>
        <strain evidence="2">1YdBTEX2</strain>
    </source>
</reference>
<dbReference type="AlphaFoldDB" id="A0A1D3K3Y4"/>
<evidence type="ECO:0000313" key="2">
    <source>
        <dbReference type="Proteomes" id="UP000245431"/>
    </source>
</evidence>
<dbReference type="EMBL" id="LT599583">
    <property type="protein sequence ID" value="SBW83040.1"/>
    <property type="molecule type" value="Genomic_DNA"/>
</dbReference>
<dbReference type="RefSeq" id="WP_017847369.1">
    <property type="nucleotide sequence ID" value="NZ_AOUH01000021.1"/>
</dbReference>
<dbReference type="Proteomes" id="UP000245431">
    <property type="component" value="Chromosome PVE_r1"/>
</dbReference>
<organism evidence="1 2">
    <name type="scientific">Pseudomonas veronii 1YdBTEX2</name>
    <dbReference type="NCBI Taxonomy" id="1295141"/>
    <lineage>
        <taxon>Bacteria</taxon>
        <taxon>Pseudomonadati</taxon>
        <taxon>Pseudomonadota</taxon>
        <taxon>Gammaproteobacteria</taxon>
        <taxon>Pseudomonadales</taxon>
        <taxon>Pseudomonadaceae</taxon>
        <taxon>Pseudomonas</taxon>
    </lineage>
</organism>
<name>A0A1D3K3Y4_PSEVE</name>
<protein>
    <submittedName>
        <fullName evidence="1">Uncharacterized protein</fullName>
    </submittedName>
</protein>
<gene>
    <name evidence="1" type="ORF">PVE_R1G5159</name>
</gene>
<accession>A0A1D3K3Y4</accession>
<proteinExistence type="predicted"/>
<sequence>MVKNISDNLSRVLNESAHSDRNDIWLWLHLITHNVQLPATEIYSPGMRQLMADALAIDPNLVEHLKNIRHSQLLPEESFRWMNEGKRQIEWLHSKITFFVGAQGFIPLTGLSGKDLLIARIDLWNVDTTQKGLVLKDLHSRWNEHKRGDKYFTWFSDNEDKCAIASDWMSKRADPFMANYLPFDTFEGLLIFFDKASYIHEQKLFHVEKIKKRWSQQKYRQNMSGKAQCNFILSERAIERLNKLATTYDLSRAQILEILLQMESEKKLYISEKIKVIKAINSD</sequence>